<name>A0A8S5LGZ7_9CAUD</name>
<accession>A0A8S5LGZ7</accession>
<protein>
    <submittedName>
        <fullName evidence="1">PBP superfamily domain</fullName>
    </submittedName>
</protein>
<dbReference type="EMBL" id="BK014719">
    <property type="protein sequence ID" value="DAD69365.1"/>
    <property type="molecule type" value="Genomic_DNA"/>
</dbReference>
<sequence>MNDLLTDKDLETIARAHRRCREMEVERTLGMLRVRVSTCPATRAWSVPYLIRLERWRPGVYITKYFDSVEALREELEHGAIDLSGR</sequence>
<evidence type="ECO:0000313" key="1">
    <source>
        <dbReference type="EMBL" id="DAD69365.1"/>
    </source>
</evidence>
<organism evidence="1">
    <name type="scientific">Siphoviridae sp. ctxS04</name>
    <dbReference type="NCBI Taxonomy" id="2823610"/>
    <lineage>
        <taxon>Viruses</taxon>
        <taxon>Duplodnaviria</taxon>
        <taxon>Heunggongvirae</taxon>
        <taxon>Uroviricota</taxon>
        <taxon>Caudoviricetes</taxon>
    </lineage>
</organism>
<proteinExistence type="predicted"/>
<reference evidence="1" key="1">
    <citation type="journal article" date="2021" name="Proc. Natl. Acad. Sci. U.S.A.">
        <title>A Catalog of Tens of Thousands of Viruses from Human Metagenomes Reveals Hidden Associations with Chronic Diseases.</title>
        <authorList>
            <person name="Tisza M.J."/>
            <person name="Buck C.B."/>
        </authorList>
    </citation>
    <scope>NUCLEOTIDE SEQUENCE</scope>
    <source>
        <strain evidence="1">CtxS04</strain>
    </source>
</reference>